<reference evidence="3" key="1">
    <citation type="submission" date="2020-12" db="EMBL/GenBank/DDBJ databases">
        <title>M. sibirica DSM 26468T genome.</title>
        <authorList>
            <person name="Thieme N."/>
            <person name="Rettenmaier R."/>
            <person name="Zverlov V."/>
            <person name="Liebl W."/>
        </authorList>
    </citation>
    <scope>NUCLEOTIDE SEQUENCE</scope>
    <source>
        <strain evidence="3">DSM 26468</strain>
    </source>
</reference>
<feature type="chain" id="PRO_5035146634" description="Lipoprotein" evidence="2">
    <location>
        <begin position="28"/>
        <end position="208"/>
    </location>
</feature>
<evidence type="ECO:0000256" key="2">
    <source>
        <dbReference type="SAM" id="SignalP"/>
    </source>
</evidence>
<dbReference type="RefSeq" id="WP_197660038.1">
    <property type="nucleotide sequence ID" value="NZ_JAEAGR010000002.1"/>
</dbReference>
<organism evidence="3 4">
    <name type="scientific">Mobilitalea sibirica</name>
    <dbReference type="NCBI Taxonomy" id="1462919"/>
    <lineage>
        <taxon>Bacteria</taxon>
        <taxon>Bacillati</taxon>
        <taxon>Bacillota</taxon>
        <taxon>Clostridia</taxon>
        <taxon>Lachnospirales</taxon>
        <taxon>Lachnospiraceae</taxon>
        <taxon>Mobilitalea</taxon>
    </lineage>
</organism>
<comment type="caution">
    <text evidence="3">The sequence shown here is derived from an EMBL/GenBank/DDBJ whole genome shotgun (WGS) entry which is preliminary data.</text>
</comment>
<evidence type="ECO:0000256" key="1">
    <source>
        <dbReference type="SAM" id="MobiDB-lite"/>
    </source>
</evidence>
<gene>
    <name evidence="3" type="ORF">I5677_02755</name>
</gene>
<dbReference type="Proteomes" id="UP000623269">
    <property type="component" value="Unassembled WGS sequence"/>
</dbReference>
<proteinExistence type="predicted"/>
<evidence type="ECO:0000313" key="3">
    <source>
        <dbReference type="EMBL" id="MBH1939813.1"/>
    </source>
</evidence>
<feature type="region of interest" description="Disordered" evidence="1">
    <location>
        <begin position="28"/>
        <end position="70"/>
    </location>
</feature>
<feature type="signal peptide" evidence="2">
    <location>
        <begin position="1"/>
        <end position="27"/>
    </location>
</feature>
<sequence length="208" mass="23275">MNKMNYQLLKFLMLCMLFLLLTGCGKKEEKDDTAKNNTNVEEAADNNQKNEETDKETEAASDASVSDNEEQEVVGYPFEFGDVTIHMNTNAASVIEALGEPVEYFEAESCAFKGLDKIYYYNGFELSTYPMESEDFISSVNFLDDSVSTTEGIYLGSTLEEMLAAYGNDYTQEMGMYIYTLGETELNFLVEDGVITAITYLAIVEGLE</sequence>
<protein>
    <recommendedName>
        <fullName evidence="5">Lipoprotein</fullName>
    </recommendedName>
</protein>
<keyword evidence="2" id="KW-0732">Signal</keyword>
<evidence type="ECO:0000313" key="4">
    <source>
        <dbReference type="Proteomes" id="UP000623269"/>
    </source>
</evidence>
<accession>A0A8J7KZA8</accession>
<evidence type="ECO:0008006" key="5">
    <source>
        <dbReference type="Google" id="ProtNLM"/>
    </source>
</evidence>
<name>A0A8J7KZA8_9FIRM</name>
<dbReference type="EMBL" id="JAEAGR010000002">
    <property type="protein sequence ID" value="MBH1939813.1"/>
    <property type="molecule type" value="Genomic_DNA"/>
</dbReference>
<dbReference type="AlphaFoldDB" id="A0A8J7KZA8"/>
<dbReference type="PROSITE" id="PS51257">
    <property type="entry name" value="PROKAR_LIPOPROTEIN"/>
    <property type="match status" value="1"/>
</dbReference>
<feature type="compositionally biased region" description="Basic and acidic residues" evidence="1">
    <location>
        <begin position="48"/>
        <end position="58"/>
    </location>
</feature>
<keyword evidence="4" id="KW-1185">Reference proteome</keyword>